<dbReference type="EMBL" id="SDGZ01000029">
    <property type="protein sequence ID" value="TYC47826.1"/>
    <property type="molecule type" value="Genomic_DNA"/>
</dbReference>
<keyword evidence="3" id="KW-1185">Reference proteome</keyword>
<keyword evidence="1" id="KW-0472">Membrane</keyword>
<gene>
    <name evidence="2" type="ORF">ESZ50_11095</name>
</gene>
<dbReference type="RefSeq" id="WP_148623973.1">
    <property type="nucleotide sequence ID" value="NZ_SDGZ01000029.1"/>
</dbReference>
<evidence type="ECO:0000256" key="1">
    <source>
        <dbReference type="SAM" id="Phobius"/>
    </source>
</evidence>
<protein>
    <submittedName>
        <fullName evidence="2">Uncharacterized protein</fullName>
    </submittedName>
</protein>
<evidence type="ECO:0000313" key="3">
    <source>
        <dbReference type="Proteomes" id="UP000371977"/>
    </source>
</evidence>
<comment type="caution">
    <text evidence="2">The sequence shown here is derived from an EMBL/GenBank/DDBJ whole genome shotgun (WGS) entry which is preliminary data.</text>
</comment>
<organism evidence="2 3">
    <name type="scientific">Weissella muntiaci</name>
    <dbReference type="NCBI Taxonomy" id="2508881"/>
    <lineage>
        <taxon>Bacteria</taxon>
        <taxon>Bacillati</taxon>
        <taxon>Bacillota</taxon>
        <taxon>Bacilli</taxon>
        <taxon>Lactobacillales</taxon>
        <taxon>Lactobacillaceae</taxon>
        <taxon>Weissella</taxon>
    </lineage>
</organism>
<sequence>MNRYLEAFLLTIGLFLTTGVVIGFAYIIALIREFSAILALVTFVAVVGTIFFFLFLNEM</sequence>
<name>A0A6C2C2V3_9LACO</name>
<proteinExistence type="predicted"/>
<dbReference type="AlphaFoldDB" id="A0A6C2C2V3"/>
<feature type="transmembrane region" description="Helical" evidence="1">
    <location>
        <begin position="34"/>
        <end position="56"/>
    </location>
</feature>
<accession>A0A6C2C2V3</accession>
<dbReference type="Proteomes" id="UP000371977">
    <property type="component" value="Unassembled WGS sequence"/>
</dbReference>
<reference evidence="2 3" key="1">
    <citation type="submission" date="2019-01" db="EMBL/GenBank/DDBJ databases">
        <title>Weissella sp. nov., a novel lactic acid bacterium isolated from animal feces.</title>
        <authorList>
            <person name="Wang L.-T."/>
        </authorList>
    </citation>
    <scope>NUCLEOTIDE SEQUENCE [LARGE SCALE GENOMIC DNA]</scope>
    <source>
        <strain evidence="2 3">8H-2</strain>
    </source>
</reference>
<keyword evidence="1" id="KW-1133">Transmembrane helix</keyword>
<keyword evidence="1" id="KW-0812">Transmembrane</keyword>
<feature type="transmembrane region" description="Helical" evidence="1">
    <location>
        <begin position="7"/>
        <end position="28"/>
    </location>
</feature>
<evidence type="ECO:0000313" key="2">
    <source>
        <dbReference type="EMBL" id="TYC47826.1"/>
    </source>
</evidence>